<keyword evidence="2" id="KW-0413">Isomerase</keyword>
<accession>A0ABW3NF24</accession>
<feature type="domain" description="Xylose isomerase-like TIM barrel" evidence="1">
    <location>
        <begin position="26"/>
        <end position="252"/>
    </location>
</feature>
<evidence type="ECO:0000313" key="3">
    <source>
        <dbReference type="Proteomes" id="UP001597041"/>
    </source>
</evidence>
<gene>
    <name evidence="2" type="ORF">ACFQ19_03110</name>
</gene>
<dbReference type="Proteomes" id="UP001597041">
    <property type="component" value="Unassembled WGS sequence"/>
</dbReference>
<dbReference type="EMBL" id="JBHTKK010000002">
    <property type="protein sequence ID" value="MFD1065005.1"/>
    <property type="molecule type" value="Genomic_DNA"/>
</dbReference>
<evidence type="ECO:0000259" key="1">
    <source>
        <dbReference type="Pfam" id="PF01261"/>
    </source>
</evidence>
<dbReference type="InterPro" id="IPR050312">
    <property type="entry name" value="IolE/XylAMocC-like"/>
</dbReference>
<sequence>MIKFGCHGSTWQLDYDVESDRMPEILDAINKAGFKGIDAQVKLLGRFQNQPLAFKEELQNRGLELAALTFPFSWETKEIKKRELELAEYYIDYLQYFPGAKLNIAPRVHAERKNVDENHQKIIILANEIGELAKEKKILASFHPSSPPGSYFRNSQDYQYMFDNLNFDTLSYTPDAGHIAFSDINVLEIFKNNLHRIKHVHFKDASLNNEWKKMGDGDIDFPAIVSLLQDNGYDGWIMVEEETKQSEMNPNQAIMDIGQYVEKNLIPEVKNNV</sequence>
<dbReference type="InterPro" id="IPR036237">
    <property type="entry name" value="Xyl_isomerase-like_sf"/>
</dbReference>
<keyword evidence="3" id="KW-1185">Reference proteome</keyword>
<dbReference type="Pfam" id="PF01261">
    <property type="entry name" value="AP_endonuc_2"/>
    <property type="match status" value="1"/>
</dbReference>
<dbReference type="PANTHER" id="PTHR12110">
    <property type="entry name" value="HYDROXYPYRUVATE ISOMERASE"/>
    <property type="match status" value="1"/>
</dbReference>
<dbReference type="GO" id="GO:0016853">
    <property type="term" value="F:isomerase activity"/>
    <property type="evidence" value="ECO:0007669"/>
    <property type="project" value="UniProtKB-KW"/>
</dbReference>
<protein>
    <submittedName>
        <fullName evidence="2">Sugar phosphate isomerase/epimerase family protein</fullName>
    </submittedName>
</protein>
<dbReference type="PANTHER" id="PTHR12110:SF41">
    <property type="entry name" value="INOSOSE DEHYDRATASE"/>
    <property type="match status" value="1"/>
</dbReference>
<evidence type="ECO:0000313" key="2">
    <source>
        <dbReference type="EMBL" id="MFD1065005.1"/>
    </source>
</evidence>
<dbReference type="SUPFAM" id="SSF51658">
    <property type="entry name" value="Xylose isomerase-like"/>
    <property type="match status" value="1"/>
</dbReference>
<dbReference type="Gene3D" id="3.20.20.150">
    <property type="entry name" value="Divalent-metal-dependent TIM barrel enzymes"/>
    <property type="match status" value="1"/>
</dbReference>
<dbReference type="RefSeq" id="WP_379590538.1">
    <property type="nucleotide sequence ID" value="NZ_JBHTKK010000002.1"/>
</dbReference>
<proteinExistence type="predicted"/>
<organism evidence="2 3">
    <name type="scientific">Oceanobacillus locisalsi</name>
    <dbReference type="NCBI Taxonomy" id="546107"/>
    <lineage>
        <taxon>Bacteria</taxon>
        <taxon>Bacillati</taxon>
        <taxon>Bacillota</taxon>
        <taxon>Bacilli</taxon>
        <taxon>Bacillales</taxon>
        <taxon>Bacillaceae</taxon>
        <taxon>Oceanobacillus</taxon>
    </lineage>
</organism>
<reference evidence="3" key="1">
    <citation type="journal article" date="2019" name="Int. J. Syst. Evol. Microbiol.">
        <title>The Global Catalogue of Microorganisms (GCM) 10K type strain sequencing project: providing services to taxonomists for standard genome sequencing and annotation.</title>
        <authorList>
            <consortium name="The Broad Institute Genomics Platform"/>
            <consortium name="The Broad Institute Genome Sequencing Center for Infectious Disease"/>
            <person name="Wu L."/>
            <person name="Ma J."/>
        </authorList>
    </citation>
    <scope>NUCLEOTIDE SEQUENCE [LARGE SCALE GENOMIC DNA]</scope>
    <source>
        <strain evidence="3">CCUG 56608</strain>
    </source>
</reference>
<dbReference type="InterPro" id="IPR013022">
    <property type="entry name" value="Xyl_isomerase-like_TIM-brl"/>
</dbReference>
<name>A0ABW3NF24_9BACI</name>
<comment type="caution">
    <text evidence="2">The sequence shown here is derived from an EMBL/GenBank/DDBJ whole genome shotgun (WGS) entry which is preliminary data.</text>
</comment>